<dbReference type="RefSeq" id="WP_034383593.1">
    <property type="nucleotide sequence ID" value="NZ_AWTN01000148.1"/>
</dbReference>
<dbReference type="Proteomes" id="UP000029567">
    <property type="component" value="Unassembled WGS sequence"/>
</dbReference>
<gene>
    <name evidence="1" type="ORF">P245_25895</name>
</gene>
<name>A0A0E3BV54_9BURK</name>
<evidence type="ECO:0000313" key="2">
    <source>
        <dbReference type="Proteomes" id="UP000029567"/>
    </source>
</evidence>
<proteinExistence type="predicted"/>
<protein>
    <submittedName>
        <fullName evidence="1">Uncharacterized protein</fullName>
    </submittedName>
</protein>
<dbReference type="AlphaFoldDB" id="A0A0E3BV54"/>
<sequence>MFDHVVMRRSLGGQPISAGQVAEALLFYQKVHLVIDRGTLLGLVKQVGMPQLLTLLNRSDFSAVYCEEMLATSTDTVGAIQIHDLVALTFAGDPVAGNLKTVEDRLRFDLSRAGLSNSEAKRSTKAFLDRVPVRKFSGDHFIKGGVTDAARQDVLDSDYIRKAIHQVLQVIPGGYDTGPDLKFDVINSKLGLHVFTDIDFEAINRRRALIKPTEDPLSQAHLLTNVLEARADLALASFYGGDFITSAANSSIIKVRYSEILRRSTLNADSLQNFIEVTLPDAKTVAEIIDSGERTFSEFLILLDKAARFKTWAKTVNPDENLVRTYMRDVLSEGWIQRLPQKCIRYAITLALDASNPIAGLAAGFVDNFVLEKLLSGWRPNHFIDTRLKPFIRST</sequence>
<accession>A0A0E3BV54</accession>
<evidence type="ECO:0000313" key="1">
    <source>
        <dbReference type="EMBL" id="KGG83045.1"/>
    </source>
</evidence>
<organism evidence="1 2">
    <name type="scientific">Comamonas thiooxydans</name>
    <dbReference type="NCBI Taxonomy" id="363952"/>
    <lineage>
        <taxon>Bacteria</taxon>
        <taxon>Pseudomonadati</taxon>
        <taxon>Pseudomonadota</taxon>
        <taxon>Betaproteobacteria</taxon>
        <taxon>Burkholderiales</taxon>
        <taxon>Comamonadaceae</taxon>
        <taxon>Comamonas</taxon>
    </lineage>
</organism>
<comment type="caution">
    <text evidence="1">The sequence shown here is derived from an EMBL/GenBank/DDBJ whole genome shotgun (WGS) entry which is preliminary data.</text>
</comment>
<reference evidence="1 2" key="1">
    <citation type="submission" date="2013-09" db="EMBL/GenBank/DDBJ databases">
        <title>High correlation between genotypes and phenotypes of environmental bacteria Comamonas testosteroni strains.</title>
        <authorList>
            <person name="Liu L."/>
            <person name="Zhu W."/>
            <person name="Xia X."/>
            <person name="Xu B."/>
            <person name="Luo M."/>
            <person name="Wang G."/>
        </authorList>
    </citation>
    <scope>NUCLEOTIDE SEQUENCE [LARGE SCALE GENOMIC DNA]</scope>
    <source>
        <strain evidence="1 2">JL14</strain>
    </source>
</reference>
<dbReference type="EMBL" id="AWTN01000148">
    <property type="protein sequence ID" value="KGG83045.1"/>
    <property type="molecule type" value="Genomic_DNA"/>
</dbReference>